<reference evidence="4 5" key="1">
    <citation type="submission" date="2018-10" db="EMBL/GenBank/DDBJ databases">
        <title>Genomic Encyclopedia of Archaeal and Bacterial Type Strains, Phase II (KMG-II): from individual species to whole genera.</title>
        <authorList>
            <person name="Goeker M."/>
        </authorList>
    </citation>
    <scope>NUCLEOTIDE SEQUENCE [LARGE SCALE GENOMIC DNA]</scope>
    <source>
        <strain evidence="4 5">DSM 25230</strain>
    </source>
</reference>
<dbReference type="RefSeq" id="WP_121068648.1">
    <property type="nucleotide sequence ID" value="NZ_RBIQ01000010.1"/>
</dbReference>
<evidence type="ECO:0000313" key="5">
    <source>
        <dbReference type="Proteomes" id="UP000269412"/>
    </source>
</evidence>
<evidence type="ECO:0000259" key="3">
    <source>
        <dbReference type="PROSITE" id="PS51866"/>
    </source>
</evidence>
<gene>
    <name evidence="4" type="ORF">CLV91_2636</name>
</gene>
<comment type="caution">
    <text evidence="4">The sequence shown here is derived from an EMBL/GenBank/DDBJ whole genome shotgun (WGS) entry which is preliminary data.</text>
</comment>
<proteinExistence type="predicted"/>
<dbReference type="Proteomes" id="UP000269412">
    <property type="component" value="Unassembled WGS sequence"/>
</dbReference>
<dbReference type="AlphaFoldDB" id="A0A495DT98"/>
<name>A0A495DT98_9FLAO</name>
<evidence type="ECO:0000313" key="4">
    <source>
        <dbReference type="EMBL" id="RKR07875.1"/>
    </source>
</evidence>
<feature type="domain" description="Mop" evidence="3">
    <location>
        <begin position="68"/>
        <end position="133"/>
    </location>
</feature>
<dbReference type="PROSITE" id="PS51866">
    <property type="entry name" value="MOP"/>
    <property type="match status" value="1"/>
</dbReference>
<dbReference type="GO" id="GO:0015689">
    <property type="term" value="P:molybdate ion transport"/>
    <property type="evidence" value="ECO:0007669"/>
    <property type="project" value="InterPro"/>
</dbReference>
<evidence type="ECO:0000256" key="1">
    <source>
        <dbReference type="ARBA" id="ARBA00022505"/>
    </source>
</evidence>
<dbReference type="InterPro" id="IPR004606">
    <property type="entry name" value="Mop_domain"/>
</dbReference>
<protein>
    <submittedName>
        <fullName evidence="4">Molybdopterin-binding protein</fullName>
    </submittedName>
</protein>
<dbReference type="EMBL" id="RBIQ01000010">
    <property type="protein sequence ID" value="RKR07875.1"/>
    <property type="molecule type" value="Genomic_DNA"/>
</dbReference>
<accession>A0A495DT98</accession>
<dbReference type="Gene3D" id="2.40.50.100">
    <property type="match status" value="2"/>
</dbReference>
<dbReference type="OrthoDB" id="8719578at2"/>
<dbReference type="InterPro" id="IPR008995">
    <property type="entry name" value="Mo/tungstate-bd_C_term_dom"/>
</dbReference>
<evidence type="ECO:0000256" key="2">
    <source>
        <dbReference type="PROSITE-ProRule" id="PRU01213"/>
    </source>
</evidence>
<dbReference type="Pfam" id="PF03459">
    <property type="entry name" value="TOBE"/>
    <property type="match status" value="1"/>
</dbReference>
<dbReference type="InterPro" id="IPR005116">
    <property type="entry name" value="Transp-assoc_OB_typ1"/>
</dbReference>
<dbReference type="SUPFAM" id="SSF50331">
    <property type="entry name" value="MOP-like"/>
    <property type="match status" value="1"/>
</dbReference>
<organism evidence="4 5">
    <name type="scientific">Maribacter vaceletii</name>
    <dbReference type="NCBI Taxonomy" id="1206816"/>
    <lineage>
        <taxon>Bacteria</taxon>
        <taxon>Pseudomonadati</taxon>
        <taxon>Bacteroidota</taxon>
        <taxon>Flavobacteriia</taxon>
        <taxon>Flavobacteriales</taxon>
        <taxon>Flavobacteriaceae</taxon>
        <taxon>Maribacter</taxon>
    </lineage>
</organism>
<sequence length="134" mass="14631">MNNFKGHISKVQVSGTMSIVSVTIQENLVWKVIVIETPDTAPYLKVGEKITLLFKETEVILGTGDTANLSIQNRISGTVTQIKKGTLLSNVVVNTTLEEVSATLSTEAMQQLQLKEGLNVTIMVKLNEIMLSEV</sequence>
<keyword evidence="5" id="KW-1185">Reference proteome</keyword>
<keyword evidence="1 2" id="KW-0500">Molybdenum</keyword>